<reference evidence="2" key="1">
    <citation type="journal article" date="2019" name="bioRxiv">
        <title>The Genome of the Zebra Mussel, Dreissena polymorpha: A Resource for Invasive Species Research.</title>
        <authorList>
            <person name="McCartney M.A."/>
            <person name="Auch B."/>
            <person name="Kono T."/>
            <person name="Mallez S."/>
            <person name="Zhang Y."/>
            <person name="Obille A."/>
            <person name="Becker A."/>
            <person name="Abrahante J.E."/>
            <person name="Garbe J."/>
            <person name="Badalamenti J.P."/>
            <person name="Herman A."/>
            <person name="Mangelson H."/>
            <person name="Liachko I."/>
            <person name="Sullivan S."/>
            <person name="Sone E.D."/>
            <person name="Koren S."/>
            <person name="Silverstein K.A.T."/>
            <person name="Beckman K.B."/>
            <person name="Gohl D.M."/>
        </authorList>
    </citation>
    <scope>NUCLEOTIDE SEQUENCE</scope>
    <source>
        <strain evidence="2">Duluth1</strain>
        <tissue evidence="2">Whole animal</tissue>
    </source>
</reference>
<accession>A0A9D4CYE7</accession>
<gene>
    <name evidence="2" type="ORF">DPMN_042351</name>
</gene>
<reference evidence="2" key="2">
    <citation type="submission" date="2020-11" db="EMBL/GenBank/DDBJ databases">
        <authorList>
            <person name="McCartney M.A."/>
            <person name="Auch B."/>
            <person name="Kono T."/>
            <person name="Mallez S."/>
            <person name="Becker A."/>
            <person name="Gohl D.M."/>
            <person name="Silverstein K.A.T."/>
            <person name="Koren S."/>
            <person name="Bechman K.B."/>
            <person name="Herman A."/>
            <person name="Abrahante J.E."/>
            <person name="Garbe J."/>
        </authorList>
    </citation>
    <scope>NUCLEOTIDE SEQUENCE</scope>
    <source>
        <strain evidence="2">Duluth1</strain>
        <tissue evidence="2">Whole animal</tissue>
    </source>
</reference>
<dbReference type="EMBL" id="JAIWYP010000011">
    <property type="protein sequence ID" value="KAH3735793.1"/>
    <property type="molecule type" value="Genomic_DNA"/>
</dbReference>
<feature type="region of interest" description="Disordered" evidence="1">
    <location>
        <begin position="421"/>
        <end position="443"/>
    </location>
</feature>
<dbReference type="AlphaFoldDB" id="A0A9D4CYE7"/>
<proteinExistence type="predicted"/>
<evidence type="ECO:0000313" key="2">
    <source>
        <dbReference type="EMBL" id="KAH3735793.1"/>
    </source>
</evidence>
<protein>
    <submittedName>
        <fullName evidence="2">Uncharacterized protein</fullName>
    </submittedName>
</protein>
<name>A0A9D4CYE7_DREPO</name>
<keyword evidence="3" id="KW-1185">Reference proteome</keyword>
<organism evidence="2 3">
    <name type="scientific">Dreissena polymorpha</name>
    <name type="common">Zebra mussel</name>
    <name type="synonym">Mytilus polymorpha</name>
    <dbReference type="NCBI Taxonomy" id="45954"/>
    <lineage>
        <taxon>Eukaryota</taxon>
        <taxon>Metazoa</taxon>
        <taxon>Spiralia</taxon>
        <taxon>Lophotrochozoa</taxon>
        <taxon>Mollusca</taxon>
        <taxon>Bivalvia</taxon>
        <taxon>Autobranchia</taxon>
        <taxon>Heteroconchia</taxon>
        <taxon>Euheterodonta</taxon>
        <taxon>Imparidentia</taxon>
        <taxon>Neoheterodontei</taxon>
        <taxon>Myida</taxon>
        <taxon>Dreissenoidea</taxon>
        <taxon>Dreissenidae</taxon>
        <taxon>Dreissena</taxon>
    </lineage>
</organism>
<dbReference type="Proteomes" id="UP000828390">
    <property type="component" value="Unassembled WGS sequence"/>
</dbReference>
<comment type="caution">
    <text evidence="2">The sequence shown here is derived from an EMBL/GenBank/DDBJ whole genome shotgun (WGS) entry which is preliminary data.</text>
</comment>
<evidence type="ECO:0000256" key="1">
    <source>
        <dbReference type="SAM" id="MobiDB-lite"/>
    </source>
</evidence>
<sequence length="497" mass="56231">MYALKTASYRKLYKCRFCPKADRKHRAIAHALKHHVQLDRVPFYCTLCNFRCTATVDLLHHVKQYKRHVEEVARNGITDEQTVLRQSTNPVDPNSLVEVIDMDTSADDQDEEEYTTTLSYQRPMVNHGQSDSSMSNVYVLPPTSSSIAFTSTINNEGTARNPTSHLISIPDPCTSQITIQSMSALFSIPVVNLTSPVPFTGVYNNALKKTNTIPVSRQVIVPQQLSSAKDGFKSALSKFKTSGDARVFQPIPVRATTSSVSAFPCVPISISNTVSMTSIPTSTAVQSKQQQLTPTSNETENYQNLFPIATPLQDENILPYLLEYDLNEPLFSNNEENVKNTNIKQKKKDNNNNNNKCELIDLSNVIKQSTLEVVNAINKGNEVLSEENRGRQIHQHKETNKLLQSIFEELRSLNRQVAMQNRDHAWTRRAPSSHRTLSRSQDKRVKSVVKKTYKPFNHRESFMSSLKICNILININLCEFKQYLITGDKVQRLVLKV</sequence>
<evidence type="ECO:0000313" key="3">
    <source>
        <dbReference type="Proteomes" id="UP000828390"/>
    </source>
</evidence>